<evidence type="ECO:0000256" key="1">
    <source>
        <dbReference type="SAM" id="MobiDB-lite"/>
    </source>
</evidence>
<evidence type="ECO:0000313" key="3">
    <source>
        <dbReference type="WBParaSite" id="HCON_00083030-00001"/>
    </source>
</evidence>
<evidence type="ECO:0000313" key="2">
    <source>
        <dbReference type="Proteomes" id="UP000025227"/>
    </source>
</evidence>
<dbReference type="OrthoDB" id="10477350at2759"/>
<feature type="compositionally biased region" description="Basic and acidic residues" evidence="1">
    <location>
        <begin position="120"/>
        <end position="150"/>
    </location>
</feature>
<organism evidence="2 3">
    <name type="scientific">Haemonchus contortus</name>
    <name type="common">Barber pole worm</name>
    <dbReference type="NCBI Taxonomy" id="6289"/>
    <lineage>
        <taxon>Eukaryota</taxon>
        <taxon>Metazoa</taxon>
        <taxon>Ecdysozoa</taxon>
        <taxon>Nematoda</taxon>
        <taxon>Chromadorea</taxon>
        <taxon>Rhabditida</taxon>
        <taxon>Rhabditina</taxon>
        <taxon>Rhabditomorpha</taxon>
        <taxon>Strongyloidea</taxon>
        <taxon>Trichostrongylidae</taxon>
        <taxon>Haemonchus</taxon>
    </lineage>
</organism>
<feature type="compositionally biased region" description="Basic and acidic residues" evidence="1">
    <location>
        <begin position="35"/>
        <end position="51"/>
    </location>
</feature>
<sequence length="168" mass="18650">MSARRTASYWLNYIARSVAVPSPERPISNQGDEADVIRTDAQSMEHLHDPDGEVPIEYEPVSVNEDAQVGNESSSETSLKEPGDGSQDGAEARNAAEKNDPEGKHMILLEEQGNDDADDVEVRIEEEKIKPEEEQEILPREHGDIPERRARSPQRRAGCWSSTDPSST</sequence>
<name>A0A7I4YDW6_HAECO</name>
<protein>
    <submittedName>
        <fullName evidence="3">Uncharacterized protein</fullName>
    </submittedName>
</protein>
<dbReference type="AlphaFoldDB" id="A0A7I4YDW6"/>
<feature type="region of interest" description="Disordered" evidence="1">
    <location>
        <begin position="20"/>
        <end position="168"/>
    </location>
</feature>
<keyword evidence="2" id="KW-1185">Reference proteome</keyword>
<dbReference type="OMA" id="DIWHEEQ"/>
<accession>A0A7I4YDW6</accession>
<reference evidence="3" key="1">
    <citation type="submission" date="2020-12" db="UniProtKB">
        <authorList>
            <consortium name="WormBaseParasite"/>
        </authorList>
    </citation>
    <scope>IDENTIFICATION</scope>
    <source>
        <strain evidence="3">MHco3</strain>
    </source>
</reference>
<dbReference type="Proteomes" id="UP000025227">
    <property type="component" value="Unplaced"/>
</dbReference>
<dbReference type="WBParaSite" id="HCON_00083030-00001">
    <property type="protein sequence ID" value="HCON_00083030-00001"/>
    <property type="gene ID" value="HCON_00083030"/>
</dbReference>
<proteinExistence type="predicted"/>
<feature type="compositionally biased region" description="Basic and acidic residues" evidence="1">
    <location>
        <begin position="90"/>
        <end position="108"/>
    </location>
</feature>